<dbReference type="EMBL" id="CP036262">
    <property type="protein sequence ID" value="QDS95420.1"/>
    <property type="molecule type" value="Genomic_DNA"/>
</dbReference>
<keyword evidence="5 10" id="KW-0418">Kinase</keyword>
<evidence type="ECO:0000256" key="3">
    <source>
        <dbReference type="ARBA" id="ARBA00022679"/>
    </source>
</evidence>
<keyword evidence="2" id="KW-1003">Cell membrane</keyword>
<dbReference type="RefSeq" id="WP_145353544.1">
    <property type="nucleotide sequence ID" value="NZ_CP036262.1"/>
</dbReference>
<sequence>MIPLLEQQEQRFSHELHDALLPFLFAARMRLESLIARDESEGVRDELRAILEHVSQASSEGRRLIVESHPPELAEIGWTAALQHYVRQGLPPHQVVIDFDFDQMPAAGNLQKDLALALYRVSQEAIRNAIRHAKAKRILVTAKQDPGGVLLTIEDDGCGFDTSAEKNQSRFGLRSLQARAEDVGGQLQIESAVGKGTTIEMRVPAAPKVS</sequence>
<dbReference type="GO" id="GO:0000155">
    <property type="term" value="F:phosphorelay sensor kinase activity"/>
    <property type="evidence" value="ECO:0007669"/>
    <property type="project" value="InterPro"/>
</dbReference>
<evidence type="ECO:0000259" key="9">
    <source>
        <dbReference type="PROSITE" id="PS50109"/>
    </source>
</evidence>
<evidence type="ECO:0000313" key="10">
    <source>
        <dbReference type="EMBL" id="QDS95420.1"/>
    </source>
</evidence>
<dbReference type="InterPro" id="IPR005467">
    <property type="entry name" value="His_kinase_dom"/>
</dbReference>
<keyword evidence="4" id="KW-0812">Transmembrane</keyword>
<protein>
    <submittedName>
        <fullName evidence="10">Signal transduction histidine-protein kinase/phosphatase DegS</fullName>
        <ecNumber evidence="10">2.7.13.3</ecNumber>
    </submittedName>
</protein>
<keyword evidence="3 10" id="KW-0808">Transferase</keyword>
<proteinExistence type="predicted"/>
<dbReference type="OrthoDB" id="290376at2"/>
<organism evidence="10 11">
    <name type="scientific">Roseimaritima multifibrata</name>
    <dbReference type="NCBI Taxonomy" id="1930274"/>
    <lineage>
        <taxon>Bacteria</taxon>
        <taxon>Pseudomonadati</taxon>
        <taxon>Planctomycetota</taxon>
        <taxon>Planctomycetia</taxon>
        <taxon>Pirellulales</taxon>
        <taxon>Pirellulaceae</taxon>
        <taxon>Roseimaritima</taxon>
    </lineage>
</organism>
<dbReference type="InterPro" id="IPR036890">
    <property type="entry name" value="HATPase_C_sf"/>
</dbReference>
<evidence type="ECO:0000256" key="6">
    <source>
        <dbReference type="ARBA" id="ARBA00022989"/>
    </source>
</evidence>
<dbReference type="InterPro" id="IPR011712">
    <property type="entry name" value="Sig_transdc_His_kin_sub3_dim/P"/>
</dbReference>
<dbReference type="SUPFAM" id="SSF55874">
    <property type="entry name" value="ATPase domain of HSP90 chaperone/DNA topoisomerase II/histidine kinase"/>
    <property type="match status" value="1"/>
</dbReference>
<dbReference type="EC" id="2.7.13.3" evidence="10"/>
<dbReference type="CDD" id="cd16917">
    <property type="entry name" value="HATPase_UhpB-NarQ-NarX-like"/>
    <property type="match status" value="1"/>
</dbReference>
<evidence type="ECO:0000256" key="4">
    <source>
        <dbReference type="ARBA" id="ARBA00022692"/>
    </source>
</evidence>
<evidence type="ECO:0000313" key="11">
    <source>
        <dbReference type="Proteomes" id="UP000320672"/>
    </source>
</evidence>
<dbReference type="SMART" id="SM00387">
    <property type="entry name" value="HATPase_c"/>
    <property type="match status" value="1"/>
</dbReference>
<dbReference type="PROSITE" id="PS50109">
    <property type="entry name" value="HIS_KIN"/>
    <property type="match status" value="1"/>
</dbReference>
<name>A0A517MKP9_9BACT</name>
<dbReference type="Pfam" id="PF07730">
    <property type="entry name" value="HisKA_3"/>
    <property type="match status" value="1"/>
</dbReference>
<dbReference type="GO" id="GO:0046983">
    <property type="term" value="F:protein dimerization activity"/>
    <property type="evidence" value="ECO:0007669"/>
    <property type="project" value="InterPro"/>
</dbReference>
<dbReference type="Gene3D" id="3.30.565.10">
    <property type="entry name" value="Histidine kinase-like ATPase, C-terminal domain"/>
    <property type="match status" value="1"/>
</dbReference>
<evidence type="ECO:0000256" key="1">
    <source>
        <dbReference type="ARBA" id="ARBA00004651"/>
    </source>
</evidence>
<dbReference type="Proteomes" id="UP000320672">
    <property type="component" value="Chromosome"/>
</dbReference>
<evidence type="ECO:0000256" key="5">
    <source>
        <dbReference type="ARBA" id="ARBA00022777"/>
    </source>
</evidence>
<evidence type="ECO:0000256" key="2">
    <source>
        <dbReference type="ARBA" id="ARBA00022475"/>
    </source>
</evidence>
<gene>
    <name evidence="10" type="primary">degS</name>
    <name evidence="10" type="ORF">FF011L_42160</name>
</gene>
<evidence type="ECO:0000256" key="8">
    <source>
        <dbReference type="ARBA" id="ARBA00023136"/>
    </source>
</evidence>
<keyword evidence="6" id="KW-1133">Transmembrane helix</keyword>
<reference evidence="10 11" key="1">
    <citation type="submission" date="2019-02" db="EMBL/GenBank/DDBJ databases">
        <title>Deep-cultivation of Planctomycetes and their phenomic and genomic characterization uncovers novel biology.</title>
        <authorList>
            <person name="Wiegand S."/>
            <person name="Jogler M."/>
            <person name="Boedeker C."/>
            <person name="Pinto D."/>
            <person name="Vollmers J."/>
            <person name="Rivas-Marin E."/>
            <person name="Kohn T."/>
            <person name="Peeters S.H."/>
            <person name="Heuer A."/>
            <person name="Rast P."/>
            <person name="Oberbeckmann S."/>
            <person name="Bunk B."/>
            <person name="Jeske O."/>
            <person name="Meyerdierks A."/>
            <person name="Storesund J.E."/>
            <person name="Kallscheuer N."/>
            <person name="Luecker S."/>
            <person name="Lage O.M."/>
            <person name="Pohl T."/>
            <person name="Merkel B.J."/>
            <person name="Hornburger P."/>
            <person name="Mueller R.-W."/>
            <person name="Bruemmer F."/>
            <person name="Labrenz M."/>
            <person name="Spormann A.M."/>
            <person name="Op den Camp H."/>
            <person name="Overmann J."/>
            <person name="Amann R."/>
            <person name="Jetten M.S.M."/>
            <person name="Mascher T."/>
            <person name="Medema M.H."/>
            <person name="Devos D.P."/>
            <person name="Kaster A.-K."/>
            <person name="Ovreas L."/>
            <person name="Rohde M."/>
            <person name="Galperin M.Y."/>
            <person name="Jogler C."/>
        </authorList>
    </citation>
    <scope>NUCLEOTIDE SEQUENCE [LARGE SCALE GENOMIC DNA]</scope>
    <source>
        <strain evidence="10 11">FF011L</strain>
    </source>
</reference>
<keyword evidence="11" id="KW-1185">Reference proteome</keyword>
<dbReference type="Pfam" id="PF02518">
    <property type="entry name" value="HATPase_c"/>
    <property type="match status" value="1"/>
</dbReference>
<dbReference type="PANTHER" id="PTHR24421:SF37">
    <property type="entry name" value="SENSOR HISTIDINE KINASE NARS"/>
    <property type="match status" value="1"/>
</dbReference>
<feature type="domain" description="Histidine kinase" evidence="9">
    <location>
        <begin position="11"/>
        <end position="207"/>
    </location>
</feature>
<keyword evidence="7" id="KW-0902">Two-component regulatory system</keyword>
<dbReference type="PANTHER" id="PTHR24421">
    <property type="entry name" value="NITRATE/NITRITE SENSOR PROTEIN NARX-RELATED"/>
    <property type="match status" value="1"/>
</dbReference>
<dbReference type="KEGG" id="rml:FF011L_42160"/>
<comment type="subcellular location">
    <subcellularLocation>
        <location evidence="1">Cell membrane</location>
        <topology evidence="1">Multi-pass membrane protein</topology>
    </subcellularLocation>
</comment>
<keyword evidence="8" id="KW-0472">Membrane</keyword>
<dbReference type="InterPro" id="IPR050482">
    <property type="entry name" value="Sensor_HK_TwoCompSys"/>
</dbReference>
<dbReference type="InterPro" id="IPR003594">
    <property type="entry name" value="HATPase_dom"/>
</dbReference>
<accession>A0A517MKP9</accession>
<dbReference type="GO" id="GO:0005886">
    <property type="term" value="C:plasma membrane"/>
    <property type="evidence" value="ECO:0007669"/>
    <property type="project" value="UniProtKB-SubCell"/>
</dbReference>
<dbReference type="AlphaFoldDB" id="A0A517MKP9"/>
<evidence type="ECO:0000256" key="7">
    <source>
        <dbReference type="ARBA" id="ARBA00023012"/>
    </source>
</evidence>